<dbReference type="SUPFAM" id="SSF81698">
    <property type="entry name" value="FF domain"/>
    <property type="match status" value="1"/>
</dbReference>
<evidence type="ECO:0000313" key="3">
    <source>
        <dbReference type="EMBL" id="MEQ2209511.1"/>
    </source>
</evidence>
<protein>
    <recommendedName>
        <fullName evidence="2">FF domain-containing protein</fullName>
    </recommendedName>
</protein>
<feature type="domain" description="FF" evidence="2">
    <location>
        <begin position="31"/>
        <end position="65"/>
    </location>
</feature>
<dbReference type="Gene3D" id="1.10.10.440">
    <property type="entry name" value="FF domain"/>
    <property type="match status" value="1"/>
</dbReference>
<organism evidence="3 4">
    <name type="scientific">Xenoophorus captivus</name>
    <dbReference type="NCBI Taxonomy" id="1517983"/>
    <lineage>
        <taxon>Eukaryota</taxon>
        <taxon>Metazoa</taxon>
        <taxon>Chordata</taxon>
        <taxon>Craniata</taxon>
        <taxon>Vertebrata</taxon>
        <taxon>Euteleostomi</taxon>
        <taxon>Actinopterygii</taxon>
        <taxon>Neopterygii</taxon>
        <taxon>Teleostei</taxon>
        <taxon>Neoteleostei</taxon>
        <taxon>Acanthomorphata</taxon>
        <taxon>Ovalentaria</taxon>
        <taxon>Atherinomorphae</taxon>
        <taxon>Cyprinodontiformes</taxon>
        <taxon>Goodeidae</taxon>
        <taxon>Xenoophorus</taxon>
    </lineage>
</organism>
<proteinExistence type="predicted"/>
<comment type="caution">
    <text evidence="3">The sequence shown here is derived from an EMBL/GenBank/DDBJ whole genome shotgun (WGS) entry which is preliminary data.</text>
</comment>
<keyword evidence="4" id="KW-1185">Reference proteome</keyword>
<evidence type="ECO:0000259" key="2">
    <source>
        <dbReference type="Pfam" id="PF01846"/>
    </source>
</evidence>
<gene>
    <name evidence="3" type="ORF">XENOCAPTIV_000052</name>
</gene>
<name>A0ABV0RPA6_9TELE</name>
<dbReference type="PANTHER" id="PTHR15377">
    <property type="entry name" value="TRANSCRIPTION ELONGATION REGULATOR 1"/>
    <property type="match status" value="1"/>
</dbReference>
<dbReference type="InterPro" id="IPR045148">
    <property type="entry name" value="TCRG1-like"/>
</dbReference>
<dbReference type="Proteomes" id="UP001434883">
    <property type="component" value="Unassembled WGS sequence"/>
</dbReference>
<dbReference type="InterPro" id="IPR002713">
    <property type="entry name" value="FF_domain"/>
</dbReference>
<dbReference type="Pfam" id="PF01846">
    <property type="entry name" value="FF"/>
    <property type="match status" value="1"/>
</dbReference>
<accession>A0ABV0RPA6</accession>
<feature type="non-terminal residue" evidence="3">
    <location>
        <position position="1"/>
    </location>
</feature>
<keyword evidence="1" id="KW-0677">Repeat</keyword>
<reference evidence="3 4" key="1">
    <citation type="submission" date="2021-06" db="EMBL/GenBank/DDBJ databases">
        <authorList>
            <person name="Palmer J.M."/>
        </authorList>
    </citation>
    <scope>NUCLEOTIDE SEQUENCE [LARGE SCALE GENOMIC DNA]</scope>
    <source>
        <strain evidence="3 4">XC_2019</strain>
        <tissue evidence="3">Muscle</tissue>
    </source>
</reference>
<sequence>TNKTFLTWSEGLINCLLCCSEFLLELLWLEVRLQTTFSEFAMKHGRDPRFKAIDKMKDREAIFIEFMTVMRKRDKEDSKTRGEKVLLTLIWVLISPLIS</sequence>
<evidence type="ECO:0000256" key="1">
    <source>
        <dbReference type="ARBA" id="ARBA00022737"/>
    </source>
</evidence>
<dbReference type="InterPro" id="IPR036517">
    <property type="entry name" value="FF_domain_sf"/>
</dbReference>
<dbReference type="PANTHER" id="PTHR15377:SF7">
    <property type="entry name" value="TRANSCRIPTION ELONGATION REGULATOR 1"/>
    <property type="match status" value="1"/>
</dbReference>
<dbReference type="EMBL" id="JAHRIN010051415">
    <property type="protein sequence ID" value="MEQ2209511.1"/>
    <property type="molecule type" value="Genomic_DNA"/>
</dbReference>
<evidence type="ECO:0000313" key="4">
    <source>
        <dbReference type="Proteomes" id="UP001434883"/>
    </source>
</evidence>